<accession>A0A9P4M692</accession>
<evidence type="ECO:0000313" key="2">
    <source>
        <dbReference type="EMBL" id="KAF2098998.1"/>
    </source>
</evidence>
<feature type="region of interest" description="Disordered" evidence="1">
    <location>
        <begin position="201"/>
        <end position="264"/>
    </location>
</feature>
<feature type="compositionally biased region" description="Basic and acidic residues" evidence="1">
    <location>
        <begin position="164"/>
        <end position="178"/>
    </location>
</feature>
<dbReference type="Proteomes" id="UP000799772">
    <property type="component" value="Unassembled WGS sequence"/>
</dbReference>
<organism evidence="2 3">
    <name type="scientific">Rhizodiscina lignyota</name>
    <dbReference type="NCBI Taxonomy" id="1504668"/>
    <lineage>
        <taxon>Eukaryota</taxon>
        <taxon>Fungi</taxon>
        <taxon>Dikarya</taxon>
        <taxon>Ascomycota</taxon>
        <taxon>Pezizomycotina</taxon>
        <taxon>Dothideomycetes</taxon>
        <taxon>Pleosporomycetidae</taxon>
        <taxon>Aulographales</taxon>
        <taxon>Rhizodiscinaceae</taxon>
        <taxon>Rhizodiscina</taxon>
    </lineage>
</organism>
<dbReference type="EMBL" id="ML978126">
    <property type="protein sequence ID" value="KAF2098998.1"/>
    <property type="molecule type" value="Genomic_DNA"/>
</dbReference>
<protein>
    <submittedName>
        <fullName evidence="2">Uncharacterized protein</fullName>
    </submittedName>
</protein>
<evidence type="ECO:0000256" key="1">
    <source>
        <dbReference type="SAM" id="MobiDB-lite"/>
    </source>
</evidence>
<feature type="region of interest" description="Disordered" evidence="1">
    <location>
        <begin position="144"/>
        <end position="182"/>
    </location>
</feature>
<name>A0A9P4M692_9PEZI</name>
<proteinExistence type="predicted"/>
<dbReference type="AlphaFoldDB" id="A0A9P4M692"/>
<evidence type="ECO:0000313" key="3">
    <source>
        <dbReference type="Proteomes" id="UP000799772"/>
    </source>
</evidence>
<reference evidence="2" key="1">
    <citation type="journal article" date="2020" name="Stud. Mycol.">
        <title>101 Dothideomycetes genomes: a test case for predicting lifestyles and emergence of pathogens.</title>
        <authorList>
            <person name="Haridas S."/>
            <person name="Albert R."/>
            <person name="Binder M."/>
            <person name="Bloem J."/>
            <person name="Labutti K."/>
            <person name="Salamov A."/>
            <person name="Andreopoulos B."/>
            <person name="Baker S."/>
            <person name="Barry K."/>
            <person name="Bills G."/>
            <person name="Bluhm B."/>
            <person name="Cannon C."/>
            <person name="Castanera R."/>
            <person name="Culley D."/>
            <person name="Daum C."/>
            <person name="Ezra D."/>
            <person name="Gonzalez J."/>
            <person name="Henrissat B."/>
            <person name="Kuo A."/>
            <person name="Liang C."/>
            <person name="Lipzen A."/>
            <person name="Lutzoni F."/>
            <person name="Magnuson J."/>
            <person name="Mondo S."/>
            <person name="Nolan M."/>
            <person name="Ohm R."/>
            <person name="Pangilinan J."/>
            <person name="Park H.-J."/>
            <person name="Ramirez L."/>
            <person name="Alfaro M."/>
            <person name="Sun H."/>
            <person name="Tritt A."/>
            <person name="Yoshinaga Y."/>
            <person name="Zwiers L.-H."/>
            <person name="Turgeon B."/>
            <person name="Goodwin S."/>
            <person name="Spatafora J."/>
            <person name="Crous P."/>
            <person name="Grigoriev I."/>
        </authorList>
    </citation>
    <scope>NUCLEOTIDE SEQUENCE</scope>
    <source>
        <strain evidence="2">CBS 133067</strain>
    </source>
</reference>
<comment type="caution">
    <text evidence="2">The sequence shown here is derived from an EMBL/GenBank/DDBJ whole genome shotgun (WGS) entry which is preliminary data.</text>
</comment>
<sequence>MSSGGMGGFFQKINSISPFQELELVKDCGILIATPERLIQLAAQIFDETRRLQYYSPGAAMSQEDMANQLHNLSLGAQYQHPNPQFIRPTLSMEGRWIRADLSVQASHLHIITLSNNSAEWEHYVPPTSSSGPSGLAECMRTPERTQAGQSRGGRCYNISSGDRLGRESERRMEDKSARQSYSIGQMEAEANFPDCDRPHDMGMSRYGGHQHRPSRPSMLGDASAGSGRPVLGQLFEDEADHPHSPAGYTGANSPRSNIGKNDQSSNLAYASSALLKKKACQAGAGSGPFLKQKTTMSTHFLAHDMGMSRYR</sequence>
<keyword evidence="3" id="KW-1185">Reference proteome</keyword>
<gene>
    <name evidence="2" type="ORF">NA57DRAFT_56628</name>
</gene>
<feature type="compositionally biased region" description="Polar residues" evidence="1">
    <location>
        <begin position="251"/>
        <end position="264"/>
    </location>
</feature>